<reference evidence="1" key="2">
    <citation type="journal article" date="2015" name="Data Brief">
        <title>Shoot transcriptome of the giant reed, Arundo donax.</title>
        <authorList>
            <person name="Barrero R.A."/>
            <person name="Guerrero F.D."/>
            <person name="Moolhuijzen P."/>
            <person name="Goolsby J.A."/>
            <person name="Tidwell J."/>
            <person name="Bellgard S.E."/>
            <person name="Bellgard M.I."/>
        </authorList>
    </citation>
    <scope>NUCLEOTIDE SEQUENCE</scope>
    <source>
        <tissue evidence="1">Shoot tissue taken approximately 20 cm above the soil surface</tissue>
    </source>
</reference>
<accession>A0A0A8ZK59</accession>
<organism evidence="1">
    <name type="scientific">Arundo donax</name>
    <name type="common">Giant reed</name>
    <name type="synonym">Donax arundinaceus</name>
    <dbReference type="NCBI Taxonomy" id="35708"/>
    <lineage>
        <taxon>Eukaryota</taxon>
        <taxon>Viridiplantae</taxon>
        <taxon>Streptophyta</taxon>
        <taxon>Embryophyta</taxon>
        <taxon>Tracheophyta</taxon>
        <taxon>Spermatophyta</taxon>
        <taxon>Magnoliopsida</taxon>
        <taxon>Liliopsida</taxon>
        <taxon>Poales</taxon>
        <taxon>Poaceae</taxon>
        <taxon>PACMAD clade</taxon>
        <taxon>Arundinoideae</taxon>
        <taxon>Arundineae</taxon>
        <taxon>Arundo</taxon>
    </lineage>
</organism>
<evidence type="ECO:0000313" key="1">
    <source>
        <dbReference type="EMBL" id="JAD35252.1"/>
    </source>
</evidence>
<dbReference type="EMBL" id="GBRH01262643">
    <property type="protein sequence ID" value="JAD35252.1"/>
    <property type="molecule type" value="Transcribed_RNA"/>
</dbReference>
<protein>
    <submittedName>
        <fullName evidence="1">Uncharacterized protein</fullName>
    </submittedName>
</protein>
<reference evidence="1" key="1">
    <citation type="submission" date="2014-09" db="EMBL/GenBank/DDBJ databases">
        <authorList>
            <person name="Magalhaes I.L.F."/>
            <person name="Oliveira U."/>
            <person name="Santos F.R."/>
            <person name="Vidigal T.H.D.A."/>
            <person name="Brescovit A.D."/>
            <person name="Santos A.J."/>
        </authorList>
    </citation>
    <scope>NUCLEOTIDE SEQUENCE</scope>
    <source>
        <tissue evidence="1">Shoot tissue taken approximately 20 cm above the soil surface</tissue>
    </source>
</reference>
<proteinExistence type="predicted"/>
<name>A0A0A8ZK59_ARUDO</name>
<sequence>MALFVISMML</sequence>